<dbReference type="RefSeq" id="WP_135993221.1">
    <property type="nucleotide sequence ID" value="NZ_SRYD01000025.1"/>
</dbReference>
<accession>A0A4S2FXD3</accession>
<reference evidence="1 2" key="1">
    <citation type="submission" date="2019-04" db="EMBL/GenBank/DDBJ databases">
        <title>Microbes associate with the intestines of laboratory mice.</title>
        <authorList>
            <person name="Navarre W."/>
            <person name="Wong E."/>
            <person name="Huang K."/>
            <person name="Tropini C."/>
            <person name="Ng K."/>
            <person name="Yu B."/>
        </authorList>
    </citation>
    <scope>NUCLEOTIDE SEQUENCE [LARGE SCALE GENOMIC DNA]</scope>
    <source>
        <strain evidence="1 2">NM06_A21</strain>
    </source>
</reference>
<comment type="caution">
    <text evidence="1">The sequence shown here is derived from an EMBL/GenBank/DDBJ whole genome shotgun (WGS) entry which is preliminary data.</text>
</comment>
<organism evidence="1 2">
    <name type="scientific">Muribaculum intestinale</name>
    <dbReference type="NCBI Taxonomy" id="1796646"/>
    <lineage>
        <taxon>Bacteria</taxon>
        <taxon>Pseudomonadati</taxon>
        <taxon>Bacteroidota</taxon>
        <taxon>Bacteroidia</taxon>
        <taxon>Bacteroidales</taxon>
        <taxon>Muribaculaceae</taxon>
        <taxon>Muribaculum</taxon>
    </lineage>
</organism>
<evidence type="ECO:0000313" key="2">
    <source>
        <dbReference type="Proteomes" id="UP000306630"/>
    </source>
</evidence>
<gene>
    <name evidence="1" type="ORF">E5333_07445</name>
</gene>
<proteinExistence type="predicted"/>
<protein>
    <submittedName>
        <fullName evidence="1">Uncharacterized protein</fullName>
    </submittedName>
</protein>
<dbReference type="Proteomes" id="UP000306630">
    <property type="component" value="Unassembled WGS sequence"/>
</dbReference>
<name>A0A4S2FXD3_9BACT</name>
<dbReference type="AlphaFoldDB" id="A0A4S2FXD3"/>
<evidence type="ECO:0000313" key="1">
    <source>
        <dbReference type="EMBL" id="TGY74101.1"/>
    </source>
</evidence>
<sequence>MIKEIKYNGYTSVPSDYECQDGDLATSLNLLPEDGQLKAIPQPSVIMTLPSDKQKVLFVHETTSYKHYIIYDEETKLLSWLNNLSGTPTDIGRYYGVSHCNAVGNTLIIFTEDAMTYVLWQDNAYKVLGNHLPDIQVSFGLVGHPRLFSVSDSSHSTFNISFNGIDEGNIRSEFSDENKIRITEQIMAKLNKFIREQTIEKGRFCFPFFVRYALRLYDGSLVCHSAPILMNPSTLPAPIVLWNRASGKKSYTDANCDIMLVAANLDYYVLRSGDYYSLEDWKDLITGIEVFISKPIYTYDQEGKIAYLNDNDNFDSKFIGRIYHKDYHRGGAPNFASSISEDCILSPISGSDFLEHYMEWRYSYLYALYFTNKEGRPYPGESFHLPEFTDGKINESIKNCSTFYKLCTITIDDAKQTGRKEIPIEDDYLQSLMTREVMTDDYLTHDSLSADSSQVYNSRLNLSGVKRTPFAGFRPECMFAHCDMAAPGWSVEGTTIHINTPIFSDNLTINVYIKENGRVHMVSASGDAAYYLSDMRYSSTEDANAHRNGYRVKMSWGNYLFYPNVNAFKMTIHGSYVNDDGSVSWGGGTYVIDLRPHEFLNGAFALLDYEIVRKHNYDSDSMPSIVSPYEKIDCGSKVFTSEVNNPFFFPVTGINTVGTGKILGMATAAKALSQGQFGQFPLYAFTTEGVWAMEVSAQGTYSAKQPITRDVCINPDSITQIDSAVLFATDRGIMLISGSQTQCISDSLNSDTPFDVLSLPCMEKLHEMLGHENDSCFPIAPFSEFLSSCGIIYDYVHQRIFVFSPKHSYAYVYSLKSKQWGMVYSNLTKAVNSYPEALAIDSSGNLIDFSKESEEMMSGLIVTRPIKLGEADILKTVDTVIQRGHFRSGHVKSVLYGSRDLFNWHLINSSVSHHIVNRLGTPYKYFRVALLCSLDKAESVYGCTVQYIPRFTNRPR</sequence>
<dbReference type="EMBL" id="SRYD01000025">
    <property type="protein sequence ID" value="TGY74101.1"/>
    <property type="molecule type" value="Genomic_DNA"/>
</dbReference>